<dbReference type="EMBL" id="JBJUIK010000011">
    <property type="protein sequence ID" value="KAL3514076.1"/>
    <property type="molecule type" value="Genomic_DNA"/>
</dbReference>
<feature type="compositionally biased region" description="Polar residues" evidence="1">
    <location>
        <begin position="197"/>
        <end position="209"/>
    </location>
</feature>
<feature type="compositionally biased region" description="Polar residues" evidence="1">
    <location>
        <begin position="1"/>
        <end position="11"/>
    </location>
</feature>
<evidence type="ECO:0000313" key="3">
    <source>
        <dbReference type="EMBL" id="KAL3514076.1"/>
    </source>
</evidence>
<dbReference type="InterPro" id="IPR029472">
    <property type="entry name" value="Copia-like_N"/>
</dbReference>
<accession>A0ABD2Z5H0</accession>
<protein>
    <recommendedName>
        <fullName evidence="2">Retrotransposon Copia-like N-terminal domain-containing protein</fullName>
    </recommendedName>
</protein>
<dbReference type="Proteomes" id="UP001630127">
    <property type="component" value="Unassembled WGS sequence"/>
</dbReference>
<evidence type="ECO:0000313" key="4">
    <source>
        <dbReference type="Proteomes" id="UP001630127"/>
    </source>
</evidence>
<sequence length="219" mass="24970">MASSGERQLTVISREGSSSRGERNQTTMNLGQDALHHPFQLTSHKLDGRNYLEWAQSVKLVTDRRGKLGHLTGEVKKPEASDPWMSVWRSENSLNSAWLINSMVPTIGLNREFDEVRSRVLENKPLPTHREAFSEVRREETRRKVMLKSNSDMKPAPENSAGVSTVRSTGIHGTLAEKFMESHRLRKKRILLTTRLSKQPQRSKGSRTLQKCLLSRRNS</sequence>
<dbReference type="Pfam" id="PF14244">
    <property type="entry name" value="Retrotran_gag_3"/>
    <property type="match status" value="1"/>
</dbReference>
<organism evidence="3 4">
    <name type="scientific">Cinchona calisaya</name>
    <dbReference type="NCBI Taxonomy" id="153742"/>
    <lineage>
        <taxon>Eukaryota</taxon>
        <taxon>Viridiplantae</taxon>
        <taxon>Streptophyta</taxon>
        <taxon>Embryophyta</taxon>
        <taxon>Tracheophyta</taxon>
        <taxon>Spermatophyta</taxon>
        <taxon>Magnoliopsida</taxon>
        <taxon>eudicotyledons</taxon>
        <taxon>Gunneridae</taxon>
        <taxon>Pentapetalae</taxon>
        <taxon>asterids</taxon>
        <taxon>lamiids</taxon>
        <taxon>Gentianales</taxon>
        <taxon>Rubiaceae</taxon>
        <taxon>Cinchonoideae</taxon>
        <taxon>Cinchoneae</taxon>
        <taxon>Cinchona</taxon>
    </lineage>
</organism>
<dbReference type="PANTHER" id="PTHR37610">
    <property type="entry name" value="CCHC-TYPE DOMAIN-CONTAINING PROTEIN"/>
    <property type="match status" value="1"/>
</dbReference>
<proteinExistence type="predicted"/>
<keyword evidence="4" id="KW-1185">Reference proteome</keyword>
<evidence type="ECO:0000259" key="2">
    <source>
        <dbReference type="Pfam" id="PF14244"/>
    </source>
</evidence>
<dbReference type="PANTHER" id="PTHR37610:SF75">
    <property type="entry name" value="RETROTRANSPOSON COPIA-LIKE N-TERMINAL DOMAIN-CONTAINING PROTEIN"/>
    <property type="match status" value="1"/>
</dbReference>
<comment type="caution">
    <text evidence="3">The sequence shown here is derived from an EMBL/GenBank/DDBJ whole genome shotgun (WGS) entry which is preliminary data.</text>
</comment>
<name>A0ABD2Z5H0_9GENT</name>
<feature type="domain" description="Retrotransposon Copia-like N-terminal" evidence="2">
    <location>
        <begin position="36"/>
        <end position="79"/>
    </location>
</feature>
<feature type="region of interest" description="Disordered" evidence="1">
    <location>
        <begin position="1"/>
        <end position="25"/>
    </location>
</feature>
<reference evidence="3 4" key="1">
    <citation type="submission" date="2024-11" db="EMBL/GenBank/DDBJ databases">
        <title>A near-complete genome assembly of Cinchona calisaya.</title>
        <authorList>
            <person name="Lian D.C."/>
            <person name="Zhao X.W."/>
            <person name="Wei L."/>
        </authorList>
    </citation>
    <scope>NUCLEOTIDE SEQUENCE [LARGE SCALE GENOMIC DNA]</scope>
    <source>
        <tissue evidence="3">Nenye</tissue>
    </source>
</reference>
<feature type="region of interest" description="Disordered" evidence="1">
    <location>
        <begin position="197"/>
        <end position="219"/>
    </location>
</feature>
<gene>
    <name evidence="3" type="ORF">ACH5RR_026793</name>
</gene>
<dbReference type="AlphaFoldDB" id="A0ABD2Z5H0"/>
<evidence type="ECO:0000256" key="1">
    <source>
        <dbReference type="SAM" id="MobiDB-lite"/>
    </source>
</evidence>